<dbReference type="GO" id="GO:0005794">
    <property type="term" value="C:Golgi apparatus"/>
    <property type="evidence" value="ECO:0007669"/>
    <property type="project" value="TreeGrafter"/>
</dbReference>
<evidence type="ECO:0000313" key="8">
    <source>
        <dbReference type="EMBL" id="GFS31683.1"/>
    </source>
</evidence>
<sequence>MQSTTTYTTIPISGGDVISRSIQNLSNFVSLQRPWSELIASGVFDAPKSLSDAGIRLRLNAKYFGINYAIVIAISAAAILIGTPIAWIVYAAVFALWLVLYFFREDPMVAWGRHVDDRIVIVGLILVSVIAVWLTGSVNTLWIGISVGVLISAVHGMFRNPQGLFLDENDAVSKGLIRSPSSASSSHTKDFPI</sequence>
<dbReference type="GO" id="GO:0016020">
    <property type="term" value="C:membrane"/>
    <property type="evidence" value="ECO:0007669"/>
    <property type="project" value="UniProtKB-SubCell"/>
</dbReference>
<evidence type="ECO:0000256" key="2">
    <source>
        <dbReference type="ARBA" id="ARBA00004141"/>
    </source>
</evidence>
<keyword evidence="4 7" id="KW-0812">Transmembrane</keyword>
<dbReference type="Proteomes" id="UP000585474">
    <property type="component" value="Unassembled WGS sequence"/>
</dbReference>
<keyword evidence="6 7" id="KW-0472">Membrane</keyword>
<dbReference type="GO" id="GO:0005783">
    <property type="term" value="C:endoplasmic reticulum"/>
    <property type="evidence" value="ECO:0007669"/>
    <property type="project" value="UniProtKB-ARBA"/>
</dbReference>
<evidence type="ECO:0000256" key="3">
    <source>
        <dbReference type="ARBA" id="ARBA00006483"/>
    </source>
</evidence>
<dbReference type="OrthoDB" id="63113at2759"/>
<evidence type="ECO:0000313" key="9">
    <source>
        <dbReference type="Proteomes" id="UP000585474"/>
    </source>
</evidence>
<dbReference type="PANTHER" id="PTHR19317">
    <property type="entry name" value="PRENYLATED RAB ACCEPTOR 1-RELATED"/>
    <property type="match status" value="1"/>
</dbReference>
<evidence type="ECO:0000256" key="4">
    <source>
        <dbReference type="ARBA" id="ARBA00022692"/>
    </source>
</evidence>
<comment type="subcellular location">
    <subcellularLocation>
        <location evidence="2 7">Membrane</location>
        <topology evidence="2 7">Multi-pass membrane protein</topology>
    </subcellularLocation>
</comment>
<gene>
    <name evidence="8" type="ORF">Acr_00g0018570</name>
</gene>
<dbReference type="Pfam" id="PF03208">
    <property type="entry name" value="PRA1"/>
    <property type="match status" value="1"/>
</dbReference>
<comment type="similarity">
    <text evidence="3 7">Belongs to the PRA1 family.</text>
</comment>
<feature type="transmembrane region" description="Helical" evidence="7">
    <location>
        <begin position="140"/>
        <end position="158"/>
    </location>
</feature>
<name>A0A7J0DC51_9ERIC</name>
<reference evidence="9" key="1">
    <citation type="submission" date="2019-07" db="EMBL/GenBank/DDBJ databases">
        <title>De Novo Assembly of kiwifruit Actinidia rufa.</title>
        <authorList>
            <person name="Sugita-Konishi S."/>
            <person name="Sato K."/>
            <person name="Mori E."/>
            <person name="Abe Y."/>
            <person name="Kisaki G."/>
            <person name="Hamano K."/>
            <person name="Suezawa K."/>
            <person name="Otani M."/>
            <person name="Fukuda T."/>
            <person name="Manabe T."/>
            <person name="Gomi K."/>
            <person name="Tabuchi M."/>
            <person name="Akimitsu K."/>
            <person name="Kataoka I."/>
        </authorList>
    </citation>
    <scope>NUCLEOTIDE SEQUENCE [LARGE SCALE GENOMIC DNA]</scope>
    <source>
        <strain evidence="9">cv. Fuchu</strain>
    </source>
</reference>
<dbReference type="InterPro" id="IPR004895">
    <property type="entry name" value="Prenylated_rab_accept_PRA1"/>
</dbReference>
<evidence type="ECO:0000256" key="5">
    <source>
        <dbReference type="ARBA" id="ARBA00022989"/>
    </source>
</evidence>
<comment type="caution">
    <text evidence="8">The sequence shown here is derived from an EMBL/GenBank/DDBJ whole genome shotgun (WGS) entry which is preliminary data.</text>
</comment>
<organism evidence="8 9">
    <name type="scientific">Actinidia rufa</name>
    <dbReference type="NCBI Taxonomy" id="165716"/>
    <lineage>
        <taxon>Eukaryota</taxon>
        <taxon>Viridiplantae</taxon>
        <taxon>Streptophyta</taxon>
        <taxon>Embryophyta</taxon>
        <taxon>Tracheophyta</taxon>
        <taxon>Spermatophyta</taxon>
        <taxon>Magnoliopsida</taxon>
        <taxon>eudicotyledons</taxon>
        <taxon>Gunneridae</taxon>
        <taxon>Pentapetalae</taxon>
        <taxon>asterids</taxon>
        <taxon>Ericales</taxon>
        <taxon>Actinidiaceae</taxon>
        <taxon>Actinidia</taxon>
    </lineage>
</organism>
<evidence type="ECO:0000256" key="7">
    <source>
        <dbReference type="RuleBase" id="RU363107"/>
    </source>
</evidence>
<evidence type="ECO:0000256" key="6">
    <source>
        <dbReference type="ARBA" id="ARBA00023136"/>
    </source>
</evidence>
<comment type="function">
    <text evidence="1 7">May be involved in both secretory and endocytic intracellular trafficking in the endosomal/prevacuolar compartments.</text>
</comment>
<keyword evidence="7" id="KW-0813">Transport</keyword>
<keyword evidence="9" id="KW-1185">Reference proteome</keyword>
<dbReference type="PANTHER" id="PTHR19317:SF53">
    <property type="entry name" value="PRA1 FAMILY PROTEIN G1"/>
    <property type="match status" value="1"/>
</dbReference>
<feature type="transmembrane region" description="Helical" evidence="7">
    <location>
        <begin position="87"/>
        <end position="103"/>
    </location>
</feature>
<dbReference type="GO" id="GO:0016192">
    <property type="term" value="P:vesicle-mediated transport"/>
    <property type="evidence" value="ECO:0007669"/>
    <property type="project" value="TreeGrafter"/>
</dbReference>
<protein>
    <recommendedName>
        <fullName evidence="7">PRA1 family protein</fullName>
    </recommendedName>
</protein>
<dbReference type="EMBL" id="BJWL01000150">
    <property type="protein sequence ID" value="GFS31683.1"/>
    <property type="molecule type" value="Genomic_DNA"/>
</dbReference>
<evidence type="ECO:0000256" key="1">
    <source>
        <dbReference type="ARBA" id="ARBA00002501"/>
    </source>
</evidence>
<feature type="transmembrane region" description="Helical" evidence="7">
    <location>
        <begin position="115"/>
        <end position="134"/>
    </location>
</feature>
<accession>A0A7J0DC51</accession>
<feature type="transmembrane region" description="Helical" evidence="7">
    <location>
        <begin position="63"/>
        <end position="81"/>
    </location>
</feature>
<proteinExistence type="inferred from homology"/>
<keyword evidence="5 7" id="KW-1133">Transmembrane helix</keyword>
<dbReference type="AlphaFoldDB" id="A0A7J0DC51"/>